<protein>
    <submittedName>
        <fullName evidence="2">Uncharacterized protein</fullName>
    </submittedName>
</protein>
<dbReference type="EMBL" id="JACGWK010001389">
    <property type="protein sequence ID" value="KAL0289655.1"/>
    <property type="molecule type" value="Genomic_DNA"/>
</dbReference>
<feature type="compositionally biased region" description="Polar residues" evidence="1">
    <location>
        <begin position="1"/>
        <end position="10"/>
    </location>
</feature>
<sequence>MSWGISQGTDSSGGGNGALVPASYGDPPPTEVEGVPITTCKAWELLSDPTTFCLFAVLLESPLELTS</sequence>
<evidence type="ECO:0000313" key="2">
    <source>
        <dbReference type="EMBL" id="KAL0289655.1"/>
    </source>
</evidence>
<reference evidence="2" key="1">
    <citation type="submission" date="2020-06" db="EMBL/GenBank/DDBJ databases">
        <authorList>
            <person name="Li T."/>
            <person name="Hu X."/>
            <person name="Zhang T."/>
            <person name="Song X."/>
            <person name="Zhang H."/>
            <person name="Dai N."/>
            <person name="Sheng W."/>
            <person name="Hou X."/>
            <person name="Wei L."/>
        </authorList>
    </citation>
    <scope>NUCLEOTIDE SEQUENCE</scope>
    <source>
        <strain evidence="2">G01</strain>
        <tissue evidence="2">Leaf</tissue>
    </source>
</reference>
<proteinExistence type="predicted"/>
<gene>
    <name evidence="2" type="ORF">Sangu_2607400</name>
</gene>
<evidence type="ECO:0000256" key="1">
    <source>
        <dbReference type="SAM" id="MobiDB-lite"/>
    </source>
</evidence>
<reference evidence="2" key="2">
    <citation type="journal article" date="2024" name="Plant">
        <title>Genomic evolution and insights into agronomic trait innovations of Sesamum species.</title>
        <authorList>
            <person name="Miao H."/>
            <person name="Wang L."/>
            <person name="Qu L."/>
            <person name="Liu H."/>
            <person name="Sun Y."/>
            <person name="Le M."/>
            <person name="Wang Q."/>
            <person name="Wei S."/>
            <person name="Zheng Y."/>
            <person name="Lin W."/>
            <person name="Duan Y."/>
            <person name="Cao H."/>
            <person name="Xiong S."/>
            <person name="Wang X."/>
            <person name="Wei L."/>
            <person name="Li C."/>
            <person name="Ma Q."/>
            <person name="Ju M."/>
            <person name="Zhao R."/>
            <person name="Li G."/>
            <person name="Mu C."/>
            <person name="Tian Q."/>
            <person name="Mei H."/>
            <person name="Zhang T."/>
            <person name="Gao T."/>
            <person name="Zhang H."/>
        </authorList>
    </citation>
    <scope>NUCLEOTIDE SEQUENCE</scope>
    <source>
        <strain evidence="2">G01</strain>
    </source>
</reference>
<organism evidence="2">
    <name type="scientific">Sesamum angustifolium</name>
    <dbReference type="NCBI Taxonomy" id="2727405"/>
    <lineage>
        <taxon>Eukaryota</taxon>
        <taxon>Viridiplantae</taxon>
        <taxon>Streptophyta</taxon>
        <taxon>Embryophyta</taxon>
        <taxon>Tracheophyta</taxon>
        <taxon>Spermatophyta</taxon>
        <taxon>Magnoliopsida</taxon>
        <taxon>eudicotyledons</taxon>
        <taxon>Gunneridae</taxon>
        <taxon>Pentapetalae</taxon>
        <taxon>asterids</taxon>
        <taxon>lamiids</taxon>
        <taxon>Lamiales</taxon>
        <taxon>Pedaliaceae</taxon>
        <taxon>Sesamum</taxon>
    </lineage>
</organism>
<dbReference type="AlphaFoldDB" id="A0AAW2J503"/>
<comment type="caution">
    <text evidence="2">The sequence shown here is derived from an EMBL/GenBank/DDBJ whole genome shotgun (WGS) entry which is preliminary data.</text>
</comment>
<accession>A0AAW2J503</accession>
<feature type="region of interest" description="Disordered" evidence="1">
    <location>
        <begin position="1"/>
        <end position="31"/>
    </location>
</feature>
<name>A0AAW2J503_9LAMI</name>